<evidence type="ECO:0000256" key="2">
    <source>
        <dbReference type="ARBA" id="ARBA00022525"/>
    </source>
</evidence>
<sequence length="1076" mass="117022">MRKGMHILLAAVMMLQMVILPAVGYAEDPEQAAVIDLPVFADAMVQSSAKANANFGAMQKIYSVALQGELSREIFMKFDLSQIREMGFTIEKAELYMTYGGSNTAQHGNGYIVQRVTDPAGDTWTEGNANGAQTTTDTDITWNNSRTMAETAEEVFNSGEGRLITESNQPTVVDITSAVTAEGTDDFLTLRLITNFVGNEKQTWGIMIYSKEDEVEPMSQPHLRLTLAADQQTVDNAIAVREDAAAIDLGDIENITENFVLPTTGAKGSNISWRSSNPDVLSVSADGALAEYHQPQEDTQITMTATVSKGEASITREILVTVRKDAIVSKNILVSADTYVHNGNGTKNFGGDVYAFSAAAAEVSREIYLRFDLSELKKNAYEVLKADLSLQIQKNGGQYNQSYVIYSLPDTGWTEGSAIGAETGVATDLTWNNSRTMAEQSKEIFDGSTLRPAYGAPFYSDITQAVYDAVYSEADTLVLRIVTSFRDPNNKNTYGIHVFTKESDGPDTQKPQLILSLKKNQDKADVYTDAAALSLGNLDTVSADLSLPKTGDKGSDISWQSSNPDILEISEAENEIKAVYKNPAEPTEVTLTATVSKGEESTQKIFAVQVVPSDLSETAMDLQAISIQYDENALKIDLPAEGVSGSTITWESNIPAVVDNTGNVKRPAFADQEVILTATAAKEGSENATREFNFTIPALGRLIADKDTGISITIDSQTSATPLGTATSVMTYDDNEMRKILLGFDLSEVPQTVKKATLYITRSDANVNYLNFYDMSKDGWDEATLCGNNYAEVMQNAKGAKTAEVRLGGSGANLKYAVDVTASVQKAMEEDDYLTLEATKFTGTVAGEVAGLSKYPTSIYTKEYEIPDYREATDYRPYLVFEYTEDPDEAALISQLNQLTLPAIVTDTLILPQNTVSGLPVTWTSRAEDFITSAGVVTPQATEATVRLTAAVSQNGKTVTRDYFVTMENPQFSYVILDLFYRGEDGNLTDTPAALGSVDSVRVLRTKNTAGKLYFAVYKDQTLVDCKTVDIPEGSLGEYFTAQIDGITFPEEMEGYSIKAFLLSDDGKLTPLAEAK</sequence>
<dbReference type="InterPro" id="IPR055372">
    <property type="entry name" value="CBM96"/>
</dbReference>
<dbReference type="RefSeq" id="WP_226392889.1">
    <property type="nucleotide sequence ID" value="NZ_JADCKB010000014.1"/>
</dbReference>
<dbReference type="InterPro" id="IPR046780">
    <property type="entry name" value="aBig_2"/>
</dbReference>
<feature type="chain" id="PRO_5039369964" evidence="4">
    <location>
        <begin position="25"/>
        <end position="1076"/>
    </location>
</feature>
<accession>A0A9D5LYH6</accession>
<feature type="domain" description="Atrophied bacterial Ig" evidence="5">
    <location>
        <begin position="635"/>
        <end position="697"/>
    </location>
</feature>
<dbReference type="GO" id="GO:0005576">
    <property type="term" value="C:extracellular region"/>
    <property type="evidence" value="ECO:0007669"/>
    <property type="project" value="UniProtKB-SubCell"/>
</dbReference>
<proteinExistence type="predicted"/>
<dbReference type="Gene3D" id="2.60.40.1080">
    <property type="match status" value="1"/>
</dbReference>
<feature type="domain" description="Carbohydrate-binding module family 96" evidence="6">
    <location>
        <begin position="39"/>
        <end position="183"/>
    </location>
</feature>
<comment type="caution">
    <text evidence="7">The sequence shown here is derived from an EMBL/GenBank/DDBJ whole genome shotgun (WGS) entry which is preliminary data.</text>
</comment>
<gene>
    <name evidence="7" type="ORF">INF28_07660</name>
</gene>
<feature type="domain" description="Atrophied bacterial Ig" evidence="5">
    <location>
        <begin position="240"/>
        <end position="324"/>
    </location>
</feature>
<keyword evidence="8" id="KW-1185">Reference proteome</keyword>
<feature type="domain" description="Carbohydrate-binding module family 96" evidence="6">
    <location>
        <begin position="334"/>
        <end position="482"/>
    </location>
</feature>
<evidence type="ECO:0000259" key="6">
    <source>
        <dbReference type="Pfam" id="PF24517"/>
    </source>
</evidence>
<name>A0A9D5LYH6_9FIRM</name>
<dbReference type="Pfam" id="PF24517">
    <property type="entry name" value="CBM96"/>
    <property type="match status" value="3"/>
</dbReference>
<evidence type="ECO:0000313" key="7">
    <source>
        <dbReference type="EMBL" id="MBE5040338.1"/>
    </source>
</evidence>
<dbReference type="Proteomes" id="UP000806542">
    <property type="component" value="Unassembled WGS sequence"/>
</dbReference>
<organism evidence="7 8">
    <name type="scientific">Ructibacterium gallinarum</name>
    <dbReference type="NCBI Taxonomy" id="2779355"/>
    <lineage>
        <taxon>Bacteria</taxon>
        <taxon>Bacillati</taxon>
        <taxon>Bacillota</taxon>
        <taxon>Clostridia</taxon>
        <taxon>Eubacteriales</taxon>
        <taxon>Oscillospiraceae</taxon>
        <taxon>Ructibacterium</taxon>
    </lineage>
</organism>
<feature type="domain" description="Atrophied bacterial Ig" evidence="5">
    <location>
        <begin position="890"/>
        <end position="967"/>
    </location>
</feature>
<dbReference type="NCBIfam" id="NF033679">
    <property type="entry name" value="DNRLRE_dom"/>
    <property type="match status" value="3"/>
</dbReference>
<reference evidence="7" key="1">
    <citation type="submission" date="2020-10" db="EMBL/GenBank/DDBJ databases">
        <title>ChiBAC.</title>
        <authorList>
            <person name="Zenner C."/>
            <person name="Hitch T.C.A."/>
            <person name="Clavel T."/>
        </authorList>
    </citation>
    <scope>NUCLEOTIDE SEQUENCE</scope>
    <source>
        <strain evidence="7">DSM 107454</strain>
    </source>
</reference>
<evidence type="ECO:0000256" key="1">
    <source>
        <dbReference type="ARBA" id="ARBA00004613"/>
    </source>
</evidence>
<evidence type="ECO:0000259" key="5">
    <source>
        <dbReference type="Pfam" id="PF20578"/>
    </source>
</evidence>
<comment type="subcellular location">
    <subcellularLocation>
        <location evidence="1">Secreted</location>
    </subcellularLocation>
</comment>
<dbReference type="EMBL" id="JADCKB010000014">
    <property type="protein sequence ID" value="MBE5040338.1"/>
    <property type="molecule type" value="Genomic_DNA"/>
</dbReference>
<feature type="domain" description="Atrophied bacterial Ig" evidence="5">
    <location>
        <begin position="528"/>
        <end position="611"/>
    </location>
</feature>
<evidence type="ECO:0000256" key="4">
    <source>
        <dbReference type="SAM" id="SignalP"/>
    </source>
</evidence>
<keyword evidence="2" id="KW-0964">Secreted</keyword>
<evidence type="ECO:0000313" key="8">
    <source>
        <dbReference type="Proteomes" id="UP000806542"/>
    </source>
</evidence>
<dbReference type="AlphaFoldDB" id="A0A9D5LYH6"/>
<dbReference type="Pfam" id="PF20578">
    <property type="entry name" value="aBig_2"/>
    <property type="match status" value="4"/>
</dbReference>
<keyword evidence="3 4" id="KW-0732">Signal</keyword>
<feature type="domain" description="Carbohydrate-binding module family 96" evidence="6">
    <location>
        <begin position="714"/>
        <end position="833"/>
    </location>
</feature>
<feature type="signal peptide" evidence="4">
    <location>
        <begin position="1"/>
        <end position="24"/>
    </location>
</feature>
<evidence type="ECO:0000256" key="3">
    <source>
        <dbReference type="ARBA" id="ARBA00022729"/>
    </source>
</evidence>
<protein>
    <submittedName>
        <fullName evidence="7">DNRLRE domain-containing protein</fullName>
    </submittedName>
</protein>